<sequence length="721" mass="76740">MTETRTGRVEYGSRAFEQDAGHAIRGDVVRALIELITNSDDAYGDSPGEIVIRLAPTGKADYPVSVSVHDSAKGLDAQGLIANFGVLGAEKDQSEAGAHVRGLLGRGAKDVASLGPVMFEAVRDGFYSCFELAQDGSWELTADTLAIDDDICDEMRIEPGQNGLTATVHVAKKFSVPNRATLLTKLGTNAQLRDLAARRPIMVQDARTDLTTKRVEPQVASGEVVIDKGIELQGYSPVHLTVYRMPIKANGTVTPYSLHGLLIKSDVSVFENTWFGLDQRPESAFFCGVIDAPQISTIIRAYDAKDGDLGGPVRLLSRDRDGLVKEHPYRKELARAVMLEVQPLFDALAKQMDAGRKQGASLEKAFKVARDALRDQLTAMMSEIEDDTPGGIGPKAAEALVIIPPVRILQPGESVVLTARAVDEPSVQGAVTIESPSGDDVLAAVECESDWVAHTRLPAFQTQIGVTAGLTTGSADVKLEIPGHVARARILVVAPEEVDAPSLPEGLEVLPLRASVAPGRGKRLNVRAPIEYVGEELIVGASGVPLADVNGAVALAPEPGGRWASATVSLKAGSEKGEAKVRVELPGVGDKTATVVVDEAAGRGGMDFSIDLIAHKSPNRRVRVGGDAGMLEITVYGLHPSFAGVFGKYSDVNAKFADEDSPQARAVLAEVVALALATYGTEREYERRPEMLSDATRVLLRTAERAALFQATLHRALAPAE</sequence>
<dbReference type="InterPro" id="IPR036890">
    <property type="entry name" value="HATPase_C_sf"/>
</dbReference>
<reference evidence="1" key="1">
    <citation type="submission" date="2020-05" db="EMBL/GenBank/DDBJ databases">
        <authorList>
            <person name="Chiriac C."/>
            <person name="Salcher M."/>
            <person name="Ghai R."/>
            <person name="Kavagutti S V."/>
        </authorList>
    </citation>
    <scope>NUCLEOTIDE SEQUENCE</scope>
</reference>
<evidence type="ECO:0000313" key="1">
    <source>
        <dbReference type="EMBL" id="CAB4947222.1"/>
    </source>
</evidence>
<name>A0A6J7JYR9_9ZZZZ</name>
<organism evidence="1">
    <name type="scientific">freshwater metagenome</name>
    <dbReference type="NCBI Taxonomy" id="449393"/>
    <lineage>
        <taxon>unclassified sequences</taxon>
        <taxon>metagenomes</taxon>
        <taxon>ecological metagenomes</taxon>
    </lineage>
</organism>
<accession>A0A6J7JYR9</accession>
<dbReference type="SUPFAM" id="SSF55874">
    <property type="entry name" value="ATPase domain of HSP90 chaperone/DNA topoisomerase II/histidine kinase"/>
    <property type="match status" value="1"/>
</dbReference>
<protein>
    <submittedName>
        <fullName evidence="1">Unannotated protein</fullName>
    </submittedName>
</protein>
<dbReference type="AlphaFoldDB" id="A0A6J7JYR9"/>
<dbReference type="EMBL" id="CAFBNE010000035">
    <property type="protein sequence ID" value="CAB4947222.1"/>
    <property type="molecule type" value="Genomic_DNA"/>
</dbReference>
<gene>
    <name evidence="1" type="ORF">UFOPK3772_01309</name>
</gene>
<proteinExistence type="predicted"/>